<protein>
    <submittedName>
        <fullName evidence="2">Uncharacterized protein</fullName>
    </submittedName>
</protein>
<keyword evidence="1" id="KW-0472">Membrane</keyword>
<sequence>MLFRKKKVAKTILEEPDDQPAGFAIYWTILIAVIILAILYFVFFKDR</sequence>
<name>A0A380C6T5_SPHSI</name>
<reference evidence="2 3" key="1">
    <citation type="submission" date="2018-06" db="EMBL/GenBank/DDBJ databases">
        <authorList>
            <consortium name="Pathogen Informatics"/>
            <person name="Doyle S."/>
        </authorList>
    </citation>
    <scope>NUCLEOTIDE SEQUENCE [LARGE SCALE GENOMIC DNA]</scope>
    <source>
        <strain evidence="2 3">NCTC11388</strain>
    </source>
</reference>
<evidence type="ECO:0000313" key="2">
    <source>
        <dbReference type="EMBL" id="SUJ13997.1"/>
    </source>
</evidence>
<dbReference type="Proteomes" id="UP000254893">
    <property type="component" value="Unassembled WGS sequence"/>
</dbReference>
<evidence type="ECO:0000313" key="3">
    <source>
        <dbReference type="Proteomes" id="UP000254893"/>
    </source>
</evidence>
<gene>
    <name evidence="2" type="ORF">NCTC11388_02324</name>
</gene>
<feature type="transmembrane region" description="Helical" evidence="1">
    <location>
        <begin position="24"/>
        <end position="44"/>
    </location>
</feature>
<dbReference type="RefSeq" id="WP_181875947.1">
    <property type="nucleotide sequence ID" value="NZ_UGYW01000002.1"/>
</dbReference>
<dbReference type="AlphaFoldDB" id="A0A380C6T5"/>
<accession>A0A380C6T5</accession>
<organism evidence="2 3">
    <name type="scientific">Sphingobacterium spiritivorum</name>
    <name type="common">Flavobacterium spiritivorum</name>
    <dbReference type="NCBI Taxonomy" id="258"/>
    <lineage>
        <taxon>Bacteria</taxon>
        <taxon>Pseudomonadati</taxon>
        <taxon>Bacteroidota</taxon>
        <taxon>Sphingobacteriia</taxon>
        <taxon>Sphingobacteriales</taxon>
        <taxon>Sphingobacteriaceae</taxon>
        <taxon>Sphingobacterium</taxon>
    </lineage>
</organism>
<dbReference type="EMBL" id="UGYW01000002">
    <property type="protein sequence ID" value="SUJ13997.1"/>
    <property type="molecule type" value="Genomic_DNA"/>
</dbReference>
<keyword evidence="1" id="KW-0812">Transmembrane</keyword>
<keyword evidence="1" id="KW-1133">Transmembrane helix</keyword>
<evidence type="ECO:0000256" key="1">
    <source>
        <dbReference type="SAM" id="Phobius"/>
    </source>
</evidence>
<proteinExistence type="predicted"/>